<keyword evidence="4" id="KW-1185">Reference proteome</keyword>
<proteinExistence type="inferred from homology"/>
<dbReference type="AlphaFoldDB" id="A0A7K8HKJ9"/>
<comment type="caution">
    <text evidence="3">The sequence shown here is derived from an EMBL/GenBank/DDBJ whole genome shotgun (WGS) entry which is preliminary data.</text>
</comment>
<dbReference type="CDD" id="cd01089">
    <property type="entry name" value="PA2G4-like"/>
    <property type="match status" value="1"/>
</dbReference>
<dbReference type="SUPFAM" id="SSF55920">
    <property type="entry name" value="Creatinase/aminopeptidase"/>
    <property type="match status" value="1"/>
</dbReference>
<gene>
    <name evidence="3" type="primary">Pa2g4_0</name>
    <name evidence="3" type="ORF">ALERUF_R14652</name>
</gene>
<dbReference type="InterPro" id="IPR018349">
    <property type="entry name" value="Pept_M24A_MAP2_BS"/>
</dbReference>
<name>A0A7K8HKJ9_9CORV</name>
<feature type="non-terminal residue" evidence="3">
    <location>
        <position position="104"/>
    </location>
</feature>
<evidence type="ECO:0000259" key="2">
    <source>
        <dbReference type="Pfam" id="PF00557"/>
    </source>
</evidence>
<dbReference type="Gene3D" id="3.90.230.10">
    <property type="entry name" value="Creatinase/methionine aminopeptidase superfamily"/>
    <property type="match status" value="1"/>
</dbReference>
<evidence type="ECO:0000313" key="3">
    <source>
        <dbReference type="EMBL" id="NXC56860.1"/>
    </source>
</evidence>
<evidence type="ECO:0000313" key="4">
    <source>
        <dbReference type="Proteomes" id="UP000557196"/>
    </source>
</evidence>
<dbReference type="PROSITE" id="PS01202">
    <property type="entry name" value="MAP_2"/>
    <property type="match status" value="1"/>
</dbReference>
<dbReference type="InterPro" id="IPR036005">
    <property type="entry name" value="Creatinase/aminopeptidase-like"/>
</dbReference>
<comment type="similarity">
    <text evidence="1">Belongs to the peptidase M24 family.</text>
</comment>
<feature type="domain" description="Peptidase M24" evidence="2">
    <location>
        <begin position="3"/>
        <end position="101"/>
    </location>
</feature>
<dbReference type="EMBL" id="VZTH01007690">
    <property type="protein sequence ID" value="NXC56860.1"/>
    <property type="molecule type" value="Genomic_DNA"/>
</dbReference>
<dbReference type="Pfam" id="PF00557">
    <property type="entry name" value="Peptidase_M24"/>
    <property type="match status" value="1"/>
</dbReference>
<feature type="non-terminal residue" evidence="3">
    <location>
        <position position="1"/>
    </location>
</feature>
<evidence type="ECO:0000256" key="1">
    <source>
        <dbReference type="ARBA" id="ARBA00007319"/>
    </source>
</evidence>
<organism evidence="3 4">
    <name type="scientific">Aleadryas rufinucha</name>
    <name type="common">rufous-naped whistler</name>
    <dbReference type="NCBI Taxonomy" id="461220"/>
    <lineage>
        <taxon>Eukaryota</taxon>
        <taxon>Metazoa</taxon>
        <taxon>Chordata</taxon>
        <taxon>Craniata</taxon>
        <taxon>Vertebrata</taxon>
        <taxon>Euteleostomi</taxon>
        <taxon>Archelosauria</taxon>
        <taxon>Archosauria</taxon>
        <taxon>Dinosauria</taxon>
        <taxon>Saurischia</taxon>
        <taxon>Theropoda</taxon>
        <taxon>Coelurosauria</taxon>
        <taxon>Aves</taxon>
        <taxon>Neognathae</taxon>
        <taxon>Neoaves</taxon>
        <taxon>Telluraves</taxon>
        <taxon>Australaves</taxon>
        <taxon>Passeriformes</taxon>
        <taxon>Corvoidea</taxon>
        <taxon>Pachycephalidae</taxon>
        <taxon>Aleadryas</taxon>
    </lineage>
</organism>
<protein>
    <submittedName>
        <fullName evidence="3">PA2G4 protein</fullName>
    </submittedName>
</protein>
<accession>A0A7K8HKJ9</accession>
<sequence length="104" mass="11124">IAGVLRAVVEAANPGASVLCLCEKGDSMIMEETGKIFKKEKEMKKGIAFPTSISVNNCVCHFSPLKSDQDYILKDGDLVKIDLGVHVDGFIANVAHTFVLGASK</sequence>
<dbReference type="Proteomes" id="UP000557196">
    <property type="component" value="Unassembled WGS sequence"/>
</dbReference>
<dbReference type="PANTHER" id="PTHR10804">
    <property type="entry name" value="PROTEASE FAMILY M24 METHIONYL AMINOPEPTIDASE, AMINOPEPTIDASE P"/>
    <property type="match status" value="1"/>
</dbReference>
<dbReference type="PANTHER" id="PTHR10804:SF11">
    <property type="entry name" value="PROLIFERATION-ASSOCIATED PROTEIN 2G4"/>
    <property type="match status" value="1"/>
</dbReference>
<reference evidence="3 4" key="1">
    <citation type="submission" date="2019-09" db="EMBL/GenBank/DDBJ databases">
        <title>Bird 10,000 Genomes (B10K) Project - Family phase.</title>
        <authorList>
            <person name="Zhang G."/>
        </authorList>
    </citation>
    <scope>NUCLEOTIDE SEQUENCE [LARGE SCALE GENOMIC DNA]</scope>
    <source>
        <strain evidence="3">B10K-DU-029-36</strain>
        <tissue evidence="3">Muscle</tissue>
    </source>
</reference>
<dbReference type="InterPro" id="IPR000994">
    <property type="entry name" value="Pept_M24"/>
</dbReference>
<dbReference type="InterPro" id="IPR047113">
    <property type="entry name" value="PA2G4/ARX1"/>
</dbReference>